<dbReference type="HOGENOM" id="CLU_070774_0_0_0"/>
<dbReference type="AlphaFoldDB" id="G8NSQ0"/>
<keyword evidence="2" id="KW-1133">Transmembrane helix</keyword>
<organism evidence="4 5">
    <name type="scientific">Granulicella mallensis (strain ATCC BAA-1857 / DSM 23137 / MP5ACTX8)</name>
    <dbReference type="NCBI Taxonomy" id="682795"/>
    <lineage>
        <taxon>Bacteria</taxon>
        <taxon>Pseudomonadati</taxon>
        <taxon>Acidobacteriota</taxon>
        <taxon>Terriglobia</taxon>
        <taxon>Terriglobales</taxon>
        <taxon>Acidobacteriaceae</taxon>
        <taxon>Granulicella</taxon>
    </lineage>
</organism>
<dbReference type="SUPFAM" id="SSF48452">
    <property type="entry name" value="TPR-like"/>
    <property type="match status" value="1"/>
</dbReference>
<dbReference type="EMBL" id="CP003130">
    <property type="protein sequence ID" value="AEU35149.1"/>
    <property type="molecule type" value="Genomic_DNA"/>
</dbReference>
<keyword evidence="2" id="KW-0472">Membrane</keyword>
<name>G8NSQ0_GRAMM</name>
<keyword evidence="2" id="KW-0812">Transmembrane</keyword>
<feature type="transmembrane region" description="Helical" evidence="2">
    <location>
        <begin position="124"/>
        <end position="145"/>
    </location>
</feature>
<dbReference type="KEGG" id="gma:AciX8_0800"/>
<keyword evidence="5" id="KW-1185">Reference proteome</keyword>
<dbReference type="Gene3D" id="1.25.40.10">
    <property type="entry name" value="Tetratricopeptide repeat domain"/>
    <property type="match status" value="1"/>
</dbReference>
<dbReference type="Proteomes" id="UP000007113">
    <property type="component" value="Chromosome"/>
</dbReference>
<dbReference type="InterPro" id="IPR018704">
    <property type="entry name" value="SecYEG/CpoB_TPR"/>
</dbReference>
<accession>G8NSQ0</accession>
<dbReference type="Pfam" id="PF09976">
    <property type="entry name" value="TPR_21"/>
    <property type="match status" value="1"/>
</dbReference>
<evidence type="ECO:0000259" key="3">
    <source>
        <dbReference type="Pfam" id="PF09976"/>
    </source>
</evidence>
<evidence type="ECO:0000256" key="1">
    <source>
        <dbReference type="SAM" id="MobiDB-lite"/>
    </source>
</evidence>
<sequence>MPWELCTEPIASRYYALIHTIGKSWKTVTEGIKNLLTNVSIASGWQQTPILPCFPAFAPIWGSRLRELLDWMDAWTVGPRSLADVFKDGIQVDNATKRELKQPDQFITLTEHGAEWAKNNRQTAIGAGVAAVVVILAIVGGYVLFQHHSTAAATAFGEAMQTYQTPVAMPGQPLPPGTKSYASISERAAAANTQFQSVAQHYGLTESGKLALYFSGLTYMEEGQNGPAEDTFKKVAGSWNHDLAALAKMSLAQIYEQTNRDAQAVDLYNELSNGKASTVPPGLAQIQLAELYSAEGKADKAKEIYAKLKDKDKDAKGNPGPAGALAAEKLNPQPGGPQ</sequence>
<reference evidence="4 5" key="1">
    <citation type="submission" date="2011-11" db="EMBL/GenBank/DDBJ databases">
        <title>Complete sequence of Granulicella mallensis MP5ACTX8.</title>
        <authorList>
            <consortium name="US DOE Joint Genome Institute"/>
            <person name="Lucas S."/>
            <person name="Copeland A."/>
            <person name="Lapidus A."/>
            <person name="Cheng J.-F."/>
            <person name="Goodwin L."/>
            <person name="Pitluck S."/>
            <person name="Peters L."/>
            <person name="Lu M."/>
            <person name="Detter J.C."/>
            <person name="Han C."/>
            <person name="Tapia R."/>
            <person name="Land M."/>
            <person name="Hauser L."/>
            <person name="Kyrpides N."/>
            <person name="Ivanova N."/>
            <person name="Mikhailova N."/>
            <person name="Pagani I."/>
            <person name="Rawat S."/>
            <person name="Mannisto M."/>
            <person name="Haggblom M."/>
            <person name="Woyke T."/>
        </authorList>
    </citation>
    <scope>NUCLEOTIDE SEQUENCE [LARGE SCALE GENOMIC DNA]</scope>
    <source>
        <strain evidence="5">ATCC BAA-1857 / DSM 23137 / MP5ACTX8</strain>
    </source>
</reference>
<protein>
    <recommendedName>
        <fullName evidence="3">Ancillary SecYEG translocon subunit/Cell division coordinator CpoB TPR domain-containing protein</fullName>
    </recommendedName>
</protein>
<feature type="region of interest" description="Disordered" evidence="1">
    <location>
        <begin position="309"/>
        <end position="338"/>
    </location>
</feature>
<evidence type="ECO:0000313" key="5">
    <source>
        <dbReference type="Proteomes" id="UP000007113"/>
    </source>
</evidence>
<evidence type="ECO:0000313" key="4">
    <source>
        <dbReference type="EMBL" id="AEU35149.1"/>
    </source>
</evidence>
<gene>
    <name evidence="4" type="ordered locus">AciX8_0800</name>
</gene>
<dbReference type="STRING" id="682795.AciX8_0800"/>
<dbReference type="InterPro" id="IPR011990">
    <property type="entry name" value="TPR-like_helical_dom_sf"/>
</dbReference>
<dbReference type="eggNOG" id="COG1729">
    <property type="taxonomic scope" value="Bacteria"/>
</dbReference>
<feature type="domain" description="Ancillary SecYEG translocon subunit/Cell division coordinator CpoB TPR" evidence="3">
    <location>
        <begin position="129"/>
        <end position="306"/>
    </location>
</feature>
<proteinExistence type="predicted"/>
<evidence type="ECO:0000256" key="2">
    <source>
        <dbReference type="SAM" id="Phobius"/>
    </source>
</evidence>